<evidence type="ECO:0000256" key="2">
    <source>
        <dbReference type="ARBA" id="ARBA00024867"/>
    </source>
</evidence>
<protein>
    <recommendedName>
        <fullName evidence="1">Stage 0 sporulation protein A homolog</fullName>
    </recommendedName>
</protein>
<dbReference type="InterPro" id="IPR052048">
    <property type="entry name" value="ST_Response_Regulator"/>
</dbReference>
<dbReference type="PROSITE" id="PS50110">
    <property type="entry name" value="RESPONSE_REGULATORY"/>
    <property type="match status" value="1"/>
</dbReference>
<evidence type="ECO:0000256" key="3">
    <source>
        <dbReference type="PROSITE-ProRule" id="PRU00169"/>
    </source>
</evidence>
<dbReference type="InterPro" id="IPR001789">
    <property type="entry name" value="Sig_transdc_resp-reg_receiver"/>
</dbReference>
<keyword evidence="6" id="KW-1185">Reference proteome</keyword>
<dbReference type="EMBL" id="BHYK01000042">
    <property type="protein sequence ID" value="GCD12809.1"/>
    <property type="molecule type" value="Genomic_DNA"/>
</dbReference>
<dbReference type="Gene3D" id="3.40.50.2300">
    <property type="match status" value="1"/>
</dbReference>
<dbReference type="SUPFAM" id="SSF52172">
    <property type="entry name" value="CheY-like"/>
    <property type="match status" value="1"/>
</dbReference>
<dbReference type="PANTHER" id="PTHR43228">
    <property type="entry name" value="TWO-COMPONENT RESPONSE REGULATOR"/>
    <property type="match status" value="1"/>
</dbReference>
<organism evidence="5 6">
    <name type="scientific">Clostridium tagluense</name>
    <dbReference type="NCBI Taxonomy" id="360422"/>
    <lineage>
        <taxon>Bacteria</taxon>
        <taxon>Bacillati</taxon>
        <taxon>Bacillota</taxon>
        <taxon>Clostridia</taxon>
        <taxon>Eubacteriales</taxon>
        <taxon>Clostridiaceae</taxon>
        <taxon>Clostridium</taxon>
    </lineage>
</organism>
<name>A0A401UTC4_9CLOT</name>
<dbReference type="AlphaFoldDB" id="A0A401UTC4"/>
<evidence type="ECO:0000256" key="1">
    <source>
        <dbReference type="ARBA" id="ARBA00018672"/>
    </source>
</evidence>
<dbReference type="InterPro" id="IPR011006">
    <property type="entry name" value="CheY-like_superfamily"/>
</dbReference>
<dbReference type="PANTHER" id="PTHR43228:SF8">
    <property type="entry name" value="TRANSCRIPTIONAL REGULATORY PROTEIN GLNL"/>
    <property type="match status" value="1"/>
</dbReference>
<feature type="modified residue" description="4-aspartylphosphate" evidence="3">
    <location>
        <position position="54"/>
    </location>
</feature>
<comment type="caution">
    <text evidence="5">The sequence shown here is derived from an EMBL/GenBank/DDBJ whole genome shotgun (WGS) entry which is preliminary data.</text>
</comment>
<sequence>MRFFIIDDDQVVRSILSEIIEDFDLGEVVGEAENGSTIDCNLLSYKKVDILIIDLLMPIKDGLNTVKDLGSDFKGKIIMISQVENKEMIGNAYALGVEYYITKPINRLEFIGITQKVVAHMKLQKSIDDIKETLSVLGTGKQLTKTLSTSSEKNILTAGQFLLTELGLISESGSKDILNILEYLFELEKDTPLGQEFPSLKNIFINIATKKNSVSGNKDDIKKEMKASEQRIRRAIFQSLNHLASLGLTDYSNHKFEEYASKYFHFAEVRKKMMELANDDLCMSPTRINIKKFIKTLYIEAKKQVFSNDIY</sequence>
<dbReference type="SMART" id="SM00448">
    <property type="entry name" value="REC"/>
    <property type="match status" value="1"/>
</dbReference>
<accession>A0A401UTC4</accession>
<gene>
    <name evidence="5" type="ORF">Ctaglu_44320</name>
</gene>
<dbReference type="RefSeq" id="WP_125005790.1">
    <property type="nucleotide sequence ID" value="NZ_BHYK01000042.1"/>
</dbReference>
<evidence type="ECO:0000313" key="5">
    <source>
        <dbReference type="EMBL" id="GCD12809.1"/>
    </source>
</evidence>
<dbReference type="Pfam" id="PF08664">
    <property type="entry name" value="YcbB"/>
    <property type="match status" value="1"/>
</dbReference>
<evidence type="ECO:0000259" key="4">
    <source>
        <dbReference type="PROSITE" id="PS50110"/>
    </source>
</evidence>
<keyword evidence="3" id="KW-0597">Phosphoprotein</keyword>
<dbReference type="GO" id="GO:0000160">
    <property type="term" value="P:phosphorelay signal transduction system"/>
    <property type="evidence" value="ECO:0007669"/>
    <property type="project" value="InterPro"/>
</dbReference>
<dbReference type="InterPro" id="IPR013972">
    <property type="entry name" value="YcbB"/>
</dbReference>
<evidence type="ECO:0000313" key="6">
    <source>
        <dbReference type="Proteomes" id="UP000287872"/>
    </source>
</evidence>
<dbReference type="OrthoDB" id="1684633at2"/>
<comment type="function">
    <text evidence="2">May play the central regulatory role in sporulation. It may be an element of the effector pathway responsible for the activation of sporulation genes in response to nutritional stress. Spo0A may act in concert with spo0H (a sigma factor) to control the expression of some genes that are critical to the sporulation process.</text>
</comment>
<feature type="domain" description="Response regulatory" evidence="4">
    <location>
        <begin position="2"/>
        <end position="118"/>
    </location>
</feature>
<reference evidence="5 6" key="1">
    <citation type="submission" date="2018-11" db="EMBL/GenBank/DDBJ databases">
        <title>Genome sequencing and assembly of Clostridium tagluense strain A121.</title>
        <authorList>
            <person name="Murakami T."/>
            <person name="Segawa T."/>
            <person name="Shcherbakova V.A."/>
            <person name="Mori H."/>
            <person name="Yoshimura Y."/>
        </authorList>
    </citation>
    <scope>NUCLEOTIDE SEQUENCE [LARGE SCALE GENOMIC DNA]</scope>
    <source>
        <strain evidence="5 6">A121</strain>
    </source>
</reference>
<dbReference type="Pfam" id="PF00072">
    <property type="entry name" value="Response_reg"/>
    <property type="match status" value="1"/>
</dbReference>
<proteinExistence type="predicted"/>
<dbReference type="Proteomes" id="UP000287872">
    <property type="component" value="Unassembled WGS sequence"/>
</dbReference>